<evidence type="ECO:0000313" key="2">
    <source>
        <dbReference type="EMBL" id="QPS33424.1"/>
    </source>
</evidence>
<evidence type="ECO:0000256" key="1">
    <source>
        <dbReference type="SAM" id="MobiDB-lite"/>
    </source>
</evidence>
<sequence>MSPFIQAGDDPEENRARRSGEFSLDVDGETMFRMLKRSGGDELCTDASATAARAPSEQKAEELREQVSRIAEAARRTPPAKQLPLSRLDDGLPERDDRLRLDLKLPKSRVDRSDQRVDVSLRSGDGLVASRSFKLADAISDRSLDGDDGVLPSLLHLLKSIEDFLGVHIETSLMGYGVDPTTPMAPAEGATSAGGDIVREGTDTAPGSRTPVEESDATGATTCEGSPRWSRPTDPTNGSEVDDDQ</sequence>
<protein>
    <submittedName>
        <fullName evidence="2">Uncharacterized protein</fullName>
    </submittedName>
</protein>
<dbReference type="AlphaFoldDB" id="A0A7T2TGN6"/>
<dbReference type="EMBL" id="CP065682">
    <property type="protein sequence ID" value="QPS33424.1"/>
    <property type="molecule type" value="Genomic_DNA"/>
</dbReference>
<organism evidence="2 3">
    <name type="scientific">Brevibacterium casei</name>
    <dbReference type="NCBI Taxonomy" id="33889"/>
    <lineage>
        <taxon>Bacteria</taxon>
        <taxon>Bacillati</taxon>
        <taxon>Actinomycetota</taxon>
        <taxon>Actinomycetes</taxon>
        <taxon>Micrococcales</taxon>
        <taxon>Brevibacteriaceae</taxon>
        <taxon>Brevibacterium</taxon>
    </lineage>
</organism>
<dbReference type="Proteomes" id="UP000594979">
    <property type="component" value="Chromosome"/>
</dbReference>
<feature type="region of interest" description="Disordered" evidence="1">
    <location>
        <begin position="184"/>
        <end position="245"/>
    </location>
</feature>
<dbReference type="RefSeq" id="WP_197931873.1">
    <property type="nucleotide sequence ID" value="NZ_CP065682.1"/>
</dbReference>
<evidence type="ECO:0000313" key="3">
    <source>
        <dbReference type="Proteomes" id="UP000594979"/>
    </source>
</evidence>
<proteinExistence type="predicted"/>
<reference evidence="2 3" key="1">
    <citation type="submission" date="2020-12" db="EMBL/GenBank/DDBJ databases">
        <title>FDA dAtabase for Regulatory Grade micrObial Sequences (FDA-ARGOS): Supporting development and validation of Infectious Disease Dx tests.</title>
        <authorList>
            <person name="Sproer C."/>
            <person name="Gronow S."/>
            <person name="Severitt S."/>
            <person name="Schroder I."/>
            <person name="Tallon L."/>
            <person name="Sadzewicz L."/>
            <person name="Zhao X."/>
            <person name="Boylan J."/>
            <person name="Ott S."/>
            <person name="Bowen H."/>
            <person name="Vavikolanu K."/>
            <person name="Mehta A."/>
            <person name="Aluvathingal J."/>
            <person name="Nadendla S."/>
            <person name="Lowell S."/>
            <person name="Myers T."/>
            <person name="Yan Y."/>
            <person name="Sichtig H."/>
        </authorList>
    </citation>
    <scope>NUCLEOTIDE SEQUENCE [LARGE SCALE GENOMIC DNA]</scope>
    <source>
        <strain evidence="2 3">FDAARGOS_902</strain>
    </source>
</reference>
<accession>A0A7T2TGN6</accession>
<feature type="compositionally biased region" description="Basic and acidic residues" evidence="1">
    <location>
        <begin position="56"/>
        <end position="75"/>
    </location>
</feature>
<feature type="region of interest" description="Disordered" evidence="1">
    <location>
        <begin position="47"/>
        <end position="91"/>
    </location>
</feature>
<feature type="region of interest" description="Disordered" evidence="1">
    <location>
        <begin position="1"/>
        <end position="22"/>
    </location>
</feature>
<dbReference type="KEGG" id="bcau:I6G59_16060"/>
<gene>
    <name evidence="2" type="ORF">I6G59_16060</name>
</gene>
<name>A0A7T2TGN6_9MICO</name>